<accession>A0ACB5TJZ0</accession>
<gene>
    <name evidence="1" type="ORF">Amon02_000865300</name>
</gene>
<dbReference type="Proteomes" id="UP001165064">
    <property type="component" value="Unassembled WGS sequence"/>
</dbReference>
<evidence type="ECO:0000313" key="2">
    <source>
        <dbReference type="Proteomes" id="UP001165064"/>
    </source>
</evidence>
<name>A0ACB5TJZ0_AMBMO</name>
<sequence length="469" mass="53474">MALSTIGNACVILNDSFQDELVDYLYPVIDNLASNNDLVRGEAQSVALTIANQLYDGSVQKLIFENADYLVDALSNRLTGDTLTPRTPIVLNVLIRIGGIEILNQLNDLIVTIFTLLDLYHAYSSLTEGFFSVFNEIIDQVYNHYFKDFDFDKLEKDLEEDDVNYAYPWGATRLEDAFEFVSRKFEVPEAILEDNEEGDSDDEDTPDEVLKRNKFLNIDSDDEDGSDRSELESIETDIDPDKQHPTIEPDEDEENKWTSPIDIGMYSTLLKIFTYAERLSKSSSSTVSIAALTLIDKLVPILATQKSKLLPIIAQTWQIIVSFLLESEDFRIIEMSLKVLGKFIKFGNTFLTSRVIDLYGPIQQNDIFKRLVNRQQSICKRKKDGAKGREIVNQTSTSVNWDIKLYNSLSEFLVYTLVKFGRFIPTFSATIAINMTLPFTDSLKAYGYHEDLAIFLHDNYFDEDHDNSL</sequence>
<evidence type="ECO:0000313" key="1">
    <source>
        <dbReference type="EMBL" id="GME90172.1"/>
    </source>
</evidence>
<dbReference type="EMBL" id="BSXS01007763">
    <property type="protein sequence ID" value="GME90172.1"/>
    <property type="molecule type" value="Genomic_DNA"/>
</dbReference>
<organism evidence="1 2">
    <name type="scientific">Ambrosiozyma monospora</name>
    <name type="common">Yeast</name>
    <name type="synonym">Endomycopsis monosporus</name>
    <dbReference type="NCBI Taxonomy" id="43982"/>
    <lineage>
        <taxon>Eukaryota</taxon>
        <taxon>Fungi</taxon>
        <taxon>Dikarya</taxon>
        <taxon>Ascomycota</taxon>
        <taxon>Saccharomycotina</taxon>
        <taxon>Pichiomycetes</taxon>
        <taxon>Pichiales</taxon>
        <taxon>Pichiaceae</taxon>
        <taxon>Ambrosiozyma</taxon>
    </lineage>
</organism>
<comment type="caution">
    <text evidence="1">The sequence shown here is derived from an EMBL/GenBank/DDBJ whole genome shotgun (WGS) entry which is preliminary data.</text>
</comment>
<reference evidence="1" key="1">
    <citation type="submission" date="2023-04" db="EMBL/GenBank/DDBJ databases">
        <title>Ambrosiozyma monospora NBRC 10751.</title>
        <authorList>
            <person name="Ichikawa N."/>
            <person name="Sato H."/>
            <person name="Tonouchi N."/>
        </authorList>
    </citation>
    <scope>NUCLEOTIDE SEQUENCE</scope>
    <source>
        <strain evidence="1">NBRC 10751</strain>
    </source>
</reference>
<keyword evidence="2" id="KW-1185">Reference proteome</keyword>
<protein>
    <submittedName>
        <fullName evidence="1">Unnamed protein product</fullName>
    </submittedName>
</protein>
<proteinExistence type="predicted"/>